<keyword evidence="3" id="KW-1185">Reference proteome</keyword>
<name>A0A1X7JLH4_9BACT</name>
<organism evidence="2 3">
    <name type="scientific">Marivirga sericea</name>
    <dbReference type="NCBI Taxonomy" id="1028"/>
    <lineage>
        <taxon>Bacteria</taxon>
        <taxon>Pseudomonadati</taxon>
        <taxon>Bacteroidota</taxon>
        <taxon>Cytophagia</taxon>
        <taxon>Cytophagales</taxon>
        <taxon>Marivirgaceae</taxon>
        <taxon>Marivirga</taxon>
    </lineage>
</organism>
<keyword evidence="1" id="KW-1133">Transmembrane helix</keyword>
<gene>
    <name evidence="2" type="ORF">SAMN05661096_01693</name>
</gene>
<evidence type="ECO:0008006" key="4">
    <source>
        <dbReference type="Google" id="ProtNLM"/>
    </source>
</evidence>
<accession>A0A1X7JLH4</accession>
<feature type="transmembrane region" description="Helical" evidence="1">
    <location>
        <begin position="154"/>
        <end position="172"/>
    </location>
</feature>
<protein>
    <recommendedName>
        <fullName evidence="4">Signal transduction histidine kinase dimerisation/phosphoacceptor domain-containing protein</fullName>
    </recommendedName>
</protein>
<evidence type="ECO:0000256" key="1">
    <source>
        <dbReference type="SAM" id="Phobius"/>
    </source>
</evidence>
<feature type="transmembrane region" description="Helical" evidence="1">
    <location>
        <begin position="14"/>
        <end position="34"/>
    </location>
</feature>
<dbReference type="GO" id="GO:0000155">
    <property type="term" value="F:phosphorelay sensor kinase activity"/>
    <property type="evidence" value="ECO:0007669"/>
    <property type="project" value="InterPro"/>
</dbReference>
<proteinExistence type="predicted"/>
<dbReference type="SUPFAM" id="SSF47384">
    <property type="entry name" value="Homodimeric domain of signal transducing histidine kinase"/>
    <property type="match status" value="1"/>
</dbReference>
<evidence type="ECO:0000313" key="2">
    <source>
        <dbReference type="EMBL" id="SMG28218.1"/>
    </source>
</evidence>
<keyword evidence="1" id="KW-0472">Membrane</keyword>
<dbReference type="STRING" id="1028.SAMN05661096_01693"/>
<keyword evidence="1" id="KW-0812">Transmembrane</keyword>
<evidence type="ECO:0000313" key="3">
    <source>
        <dbReference type="Proteomes" id="UP000193804"/>
    </source>
</evidence>
<sequence length="327" mass="37223">MNRDVLNNQHFRDLLVSVIFGLLSTLMSLVKFNIPGFTAAISSLNEIPLLISVFYIVNPFYLIVTVVISALTTPEQGSIYSTILMHAGGLAFFGIYYHVILRKNSGQLIKSILLCALGITIYYALFLIPIFIVTNQLLGLNDTNFIPFYRELSQSLYFEFITSLLVVTLFLVQFNYSRKLSEYSTNLEEIVRERTSALSNAVEELNHANEELSSLNDGLDLMVKNRTEELEERNFQLTEYAFINSHLLRAPLARVLGLTDLIRMETTDPKTEELMDKLFNSCEELDEIIRLMSAQLSDGSILSPDQKEDLKNKINEIIAQRDNLNLQ</sequence>
<dbReference type="InterPro" id="IPR036097">
    <property type="entry name" value="HisK_dim/P_sf"/>
</dbReference>
<feature type="transmembrane region" description="Helical" evidence="1">
    <location>
        <begin position="46"/>
        <end position="71"/>
    </location>
</feature>
<feature type="transmembrane region" description="Helical" evidence="1">
    <location>
        <begin position="77"/>
        <end position="100"/>
    </location>
</feature>
<dbReference type="AlphaFoldDB" id="A0A1X7JLH4"/>
<dbReference type="Proteomes" id="UP000193804">
    <property type="component" value="Unassembled WGS sequence"/>
</dbReference>
<reference evidence="3" key="1">
    <citation type="submission" date="2017-04" db="EMBL/GenBank/DDBJ databases">
        <authorList>
            <person name="Varghese N."/>
            <person name="Submissions S."/>
        </authorList>
    </citation>
    <scope>NUCLEOTIDE SEQUENCE [LARGE SCALE GENOMIC DNA]</scope>
    <source>
        <strain evidence="3">DSM 4125</strain>
    </source>
</reference>
<dbReference type="Gene3D" id="1.10.287.130">
    <property type="match status" value="1"/>
</dbReference>
<dbReference type="EMBL" id="FXAW01000003">
    <property type="protein sequence ID" value="SMG28218.1"/>
    <property type="molecule type" value="Genomic_DNA"/>
</dbReference>
<feature type="transmembrane region" description="Helical" evidence="1">
    <location>
        <begin position="112"/>
        <end position="134"/>
    </location>
</feature>